<dbReference type="SUPFAM" id="SSF48317">
    <property type="entry name" value="Acid phosphatase/Vanadium-dependent haloperoxidase"/>
    <property type="match status" value="1"/>
</dbReference>
<keyword evidence="1" id="KW-0812">Transmembrane</keyword>
<reference evidence="4" key="1">
    <citation type="journal article" date="2019" name="Int. J. Syst. Evol. Microbiol.">
        <title>The Global Catalogue of Microorganisms (GCM) 10K type strain sequencing project: providing services to taxonomists for standard genome sequencing and annotation.</title>
        <authorList>
            <consortium name="The Broad Institute Genomics Platform"/>
            <consortium name="The Broad Institute Genome Sequencing Center for Infectious Disease"/>
            <person name="Wu L."/>
            <person name="Ma J."/>
        </authorList>
    </citation>
    <scope>NUCLEOTIDE SEQUENCE [LARGE SCALE GENOMIC DNA]</scope>
    <source>
        <strain evidence="4">CGMCC 1.12778</strain>
    </source>
</reference>
<evidence type="ECO:0000313" key="4">
    <source>
        <dbReference type="Proteomes" id="UP000643279"/>
    </source>
</evidence>
<feature type="domain" description="Phosphatidic acid phosphatase type 2/haloperoxidase" evidence="2">
    <location>
        <begin position="35"/>
        <end position="150"/>
    </location>
</feature>
<evidence type="ECO:0000259" key="2">
    <source>
        <dbReference type="SMART" id="SM00014"/>
    </source>
</evidence>
<feature type="transmembrane region" description="Helical" evidence="1">
    <location>
        <begin position="77"/>
        <end position="97"/>
    </location>
</feature>
<dbReference type="Gene3D" id="1.20.144.10">
    <property type="entry name" value="Phosphatidic acid phosphatase type 2/haloperoxidase"/>
    <property type="match status" value="1"/>
</dbReference>
<dbReference type="Proteomes" id="UP000643279">
    <property type="component" value="Unassembled WGS sequence"/>
</dbReference>
<organism evidence="3 4">
    <name type="scientific">Arthrobacter liuii</name>
    <dbReference type="NCBI Taxonomy" id="1476996"/>
    <lineage>
        <taxon>Bacteria</taxon>
        <taxon>Bacillati</taxon>
        <taxon>Actinomycetota</taxon>
        <taxon>Actinomycetes</taxon>
        <taxon>Micrococcales</taxon>
        <taxon>Micrococcaceae</taxon>
        <taxon>Arthrobacter</taxon>
    </lineage>
</organism>
<dbReference type="SMART" id="SM00014">
    <property type="entry name" value="acidPPc"/>
    <property type="match status" value="1"/>
</dbReference>
<proteinExistence type="predicted"/>
<sequence>MGNSNKVSTVRFLALHAVSLSLLLAGMSSFVRLWRPILLAGTMITGVVLTEVIARPVGRSRPPAGIMMLGADATSSFPSGHVVGASNFLLVGAYLVFSRSSSRTAVIGAFGAAALGLTVEAASRVYLGYHWFTDTVASACLSIALLVVVILLDVSRGEPPRPERTA</sequence>
<dbReference type="InterPro" id="IPR000326">
    <property type="entry name" value="PAP2/HPO"/>
</dbReference>
<dbReference type="InterPro" id="IPR036938">
    <property type="entry name" value="PAP2/HPO_sf"/>
</dbReference>
<keyword evidence="1" id="KW-1133">Transmembrane helix</keyword>
<dbReference type="Pfam" id="PF01569">
    <property type="entry name" value="PAP2"/>
    <property type="match status" value="1"/>
</dbReference>
<feature type="transmembrane region" description="Helical" evidence="1">
    <location>
        <begin position="104"/>
        <end position="123"/>
    </location>
</feature>
<gene>
    <name evidence="3" type="ORF">GCM10007170_08190</name>
</gene>
<accession>A0ABQ2AHG9</accession>
<comment type="caution">
    <text evidence="3">The sequence shown here is derived from an EMBL/GenBank/DDBJ whole genome shotgun (WGS) entry which is preliminary data.</text>
</comment>
<name>A0ABQ2AHG9_9MICC</name>
<evidence type="ECO:0000256" key="1">
    <source>
        <dbReference type="SAM" id="Phobius"/>
    </source>
</evidence>
<keyword evidence="1" id="KW-0472">Membrane</keyword>
<feature type="transmembrane region" description="Helical" evidence="1">
    <location>
        <begin position="12"/>
        <end position="30"/>
    </location>
</feature>
<dbReference type="EMBL" id="BMFW01000003">
    <property type="protein sequence ID" value="GGH91617.1"/>
    <property type="molecule type" value="Genomic_DNA"/>
</dbReference>
<keyword evidence="4" id="KW-1185">Reference proteome</keyword>
<dbReference type="RefSeq" id="WP_229748320.1">
    <property type="nucleotide sequence ID" value="NZ_BMFW01000003.1"/>
</dbReference>
<feature type="transmembrane region" description="Helical" evidence="1">
    <location>
        <begin position="135"/>
        <end position="154"/>
    </location>
</feature>
<protein>
    <recommendedName>
        <fullName evidence="2">Phosphatidic acid phosphatase type 2/haloperoxidase domain-containing protein</fullName>
    </recommendedName>
</protein>
<evidence type="ECO:0000313" key="3">
    <source>
        <dbReference type="EMBL" id="GGH91617.1"/>
    </source>
</evidence>